<organism evidence="1 2">
    <name type="scientific">Acaulospora colombiana</name>
    <dbReference type="NCBI Taxonomy" id="27376"/>
    <lineage>
        <taxon>Eukaryota</taxon>
        <taxon>Fungi</taxon>
        <taxon>Fungi incertae sedis</taxon>
        <taxon>Mucoromycota</taxon>
        <taxon>Glomeromycotina</taxon>
        <taxon>Glomeromycetes</taxon>
        <taxon>Diversisporales</taxon>
        <taxon>Acaulosporaceae</taxon>
        <taxon>Acaulospora</taxon>
    </lineage>
</organism>
<name>A0ACA9QQQ1_9GLOM</name>
<proteinExistence type="predicted"/>
<reference evidence="1" key="1">
    <citation type="submission" date="2021-06" db="EMBL/GenBank/DDBJ databases">
        <authorList>
            <person name="Kallberg Y."/>
            <person name="Tangrot J."/>
            <person name="Rosling A."/>
        </authorList>
    </citation>
    <scope>NUCLEOTIDE SEQUENCE</scope>
    <source>
        <strain evidence="1">CL356</strain>
    </source>
</reference>
<evidence type="ECO:0000313" key="1">
    <source>
        <dbReference type="EMBL" id="CAG8758929.1"/>
    </source>
</evidence>
<accession>A0ACA9QQQ1</accession>
<comment type="caution">
    <text evidence="1">The sequence shown here is derived from an EMBL/GenBank/DDBJ whole genome shotgun (WGS) entry which is preliminary data.</text>
</comment>
<protein>
    <submittedName>
        <fullName evidence="1">14650_t:CDS:1</fullName>
    </submittedName>
</protein>
<keyword evidence="2" id="KW-1185">Reference proteome</keyword>
<gene>
    <name evidence="1" type="ORF">ACOLOM_LOCUS13102</name>
</gene>
<sequence length="141" mass="15924">MEKATLANFPELPIPHPSRLPNVEETRTSKSIIKQLDEEIRVIQAKVTSLKTQLHSLRQKRANHASYIAPLRRVPIEILREIVKICWDSGVDMAVLLEGDIRCYSISRLDSVLTRAGKHPLDLTVGWPVRLGQLALISSQK</sequence>
<evidence type="ECO:0000313" key="2">
    <source>
        <dbReference type="Proteomes" id="UP000789525"/>
    </source>
</evidence>
<dbReference type="EMBL" id="CAJVPT010057647">
    <property type="protein sequence ID" value="CAG8758929.1"/>
    <property type="molecule type" value="Genomic_DNA"/>
</dbReference>
<dbReference type="Proteomes" id="UP000789525">
    <property type="component" value="Unassembled WGS sequence"/>
</dbReference>
<feature type="non-terminal residue" evidence="1">
    <location>
        <position position="141"/>
    </location>
</feature>